<evidence type="ECO:0000313" key="2">
    <source>
        <dbReference type="EMBL" id="OBR85270.1"/>
    </source>
</evidence>
<dbReference type="SUPFAM" id="SSF56784">
    <property type="entry name" value="HAD-like"/>
    <property type="match status" value="1"/>
</dbReference>
<feature type="region of interest" description="Disordered" evidence="1">
    <location>
        <begin position="169"/>
        <end position="194"/>
    </location>
</feature>
<evidence type="ECO:0000256" key="1">
    <source>
        <dbReference type="SAM" id="MobiDB-lite"/>
    </source>
</evidence>
<name>A0A1A6A5E0_9TREE</name>
<dbReference type="PANTHER" id="PTHR35134">
    <property type="entry name" value="NUCLEOTIDASE YQFW-RELATED"/>
    <property type="match status" value="1"/>
</dbReference>
<dbReference type="Gene3D" id="3.40.50.1000">
    <property type="entry name" value="HAD superfamily/HAD-like"/>
    <property type="match status" value="1"/>
</dbReference>
<feature type="compositionally biased region" description="Basic and acidic residues" evidence="1">
    <location>
        <begin position="182"/>
        <end position="194"/>
    </location>
</feature>
<dbReference type="VEuPathDB" id="FungiDB:I303_04603"/>
<dbReference type="EMBL" id="KI894031">
    <property type="protein sequence ID" value="OBR85270.1"/>
    <property type="molecule type" value="Genomic_DNA"/>
</dbReference>
<proteinExistence type="predicted"/>
<gene>
    <name evidence="2" type="ORF">I303_04603</name>
    <name evidence="3" type="ORF">I303_104418</name>
</gene>
<dbReference type="PANTHER" id="PTHR35134:SF2">
    <property type="entry name" value="NUCLEOTIDASE YQFW-RELATED"/>
    <property type="match status" value="1"/>
</dbReference>
<feature type="compositionally biased region" description="Polar residues" evidence="1">
    <location>
        <begin position="42"/>
        <end position="70"/>
    </location>
</feature>
<dbReference type="EMBL" id="CP144534">
    <property type="protein sequence ID" value="WWC61833.1"/>
    <property type="molecule type" value="Genomic_DNA"/>
</dbReference>
<reference evidence="3" key="2">
    <citation type="submission" date="2013-07" db="EMBL/GenBank/DDBJ databases">
        <authorList>
            <consortium name="The Broad Institute Genome Sequencing Platform"/>
            <person name="Cuomo C."/>
            <person name="Litvintseva A."/>
            <person name="Chen Y."/>
            <person name="Heitman J."/>
            <person name="Sun S."/>
            <person name="Springer D."/>
            <person name="Dromer F."/>
            <person name="Young S.K."/>
            <person name="Zeng Q."/>
            <person name="Gargeya S."/>
            <person name="Fitzgerald M."/>
            <person name="Abouelleil A."/>
            <person name="Alvarado L."/>
            <person name="Berlin A.M."/>
            <person name="Chapman S.B."/>
            <person name="Dewar J."/>
            <person name="Goldberg J."/>
            <person name="Griggs A."/>
            <person name="Gujja S."/>
            <person name="Hansen M."/>
            <person name="Howarth C."/>
            <person name="Imamovic A."/>
            <person name="Larimer J."/>
            <person name="McCowan C."/>
            <person name="Murphy C."/>
            <person name="Pearson M."/>
            <person name="Priest M."/>
            <person name="Roberts A."/>
            <person name="Saif S."/>
            <person name="Shea T."/>
            <person name="Sykes S."/>
            <person name="Wortman J."/>
            <person name="Nusbaum C."/>
            <person name="Birren B."/>
        </authorList>
    </citation>
    <scope>NUCLEOTIDE SEQUENCE</scope>
    <source>
        <strain evidence="3">CBS 10117</strain>
    </source>
</reference>
<dbReference type="STRING" id="1296121.A0A1A6A5E0"/>
<reference evidence="3" key="3">
    <citation type="submission" date="2024-02" db="EMBL/GenBank/DDBJ databases">
        <title>Comparative genomics of Cryptococcus and Kwoniella reveals pathogenesis evolution and contrasting modes of karyotype evolution via chromosome fusion or intercentromeric recombination.</title>
        <authorList>
            <person name="Coelho M.A."/>
            <person name="David-Palma M."/>
            <person name="Shea T."/>
            <person name="Bowers K."/>
            <person name="McGinley-Smith S."/>
            <person name="Mohammad A.W."/>
            <person name="Gnirke A."/>
            <person name="Yurkov A.M."/>
            <person name="Nowrousian M."/>
            <person name="Sun S."/>
            <person name="Cuomo C.A."/>
            <person name="Heitman J."/>
        </authorList>
    </citation>
    <scope>NUCLEOTIDE SEQUENCE</scope>
    <source>
        <strain evidence="3">CBS 10117</strain>
    </source>
</reference>
<feature type="region of interest" description="Disordered" evidence="1">
    <location>
        <begin position="1"/>
        <end position="80"/>
    </location>
</feature>
<dbReference type="RefSeq" id="XP_018263112.1">
    <property type="nucleotide sequence ID" value="XM_018407901.1"/>
</dbReference>
<dbReference type="InterPro" id="IPR023214">
    <property type="entry name" value="HAD_sf"/>
</dbReference>
<reference evidence="2" key="1">
    <citation type="submission" date="2013-07" db="EMBL/GenBank/DDBJ databases">
        <title>The Genome Sequence of Cryptococcus dejecticola CBS10117.</title>
        <authorList>
            <consortium name="The Broad Institute Genome Sequencing Platform"/>
            <person name="Cuomo C."/>
            <person name="Litvintseva A."/>
            <person name="Chen Y."/>
            <person name="Heitman J."/>
            <person name="Sun S."/>
            <person name="Springer D."/>
            <person name="Dromer F."/>
            <person name="Young S.K."/>
            <person name="Zeng Q."/>
            <person name="Gargeya S."/>
            <person name="Fitzgerald M."/>
            <person name="Abouelleil A."/>
            <person name="Alvarado L."/>
            <person name="Berlin A.M."/>
            <person name="Chapman S.B."/>
            <person name="Dewar J."/>
            <person name="Goldberg J."/>
            <person name="Griggs A."/>
            <person name="Gujja S."/>
            <person name="Hansen M."/>
            <person name="Howarth C."/>
            <person name="Imamovic A."/>
            <person name="Larimer J."/>
            <person name="McCowan C."/>
            <person name="Murphy C."/>
            <person name="Pearson M."/>
            <person name="Priest M."/>
            <person name="Roberts A."/>
            <person name="Saif S."/>
            <person name="Shea T."/>
            <person name="Sykes S."/>
            <person name="Wortman J."/>
            <person name="Nusbaum C."/>
            <person name="Birren B."/>
        </authorList>
    </citation>
    <scope>NUCLEOTIDE SEQUENCE [LARGE SCALE GENOMIC DNA]</scope>
    <source>
        <strain evidence="2">CBS 10117</strain>
    </source>
</reference>
<dbReference type="GeneID" id="28968302"/>
<dbReference type="KEGG" id="kdj:28968302"/>
<sequence>MSNPHSTQTHPPKASDPSLTGPNGANALSGGTSSARKDSGQKYDSSSISTSAYDAASVSQKQNEAASTHLDSAGGVMGSASPACTTFSPTTTVTESNSAGNTLAFASPDPSIMAVHGSVMTNFPMPRDRYRAGKNAEMSGDEWDKIASKLNKGSVSLSRGMTMTKTLPETPIETDMTGPPMDTKEGKTTTDVNGKEEKQSDVNVFTHGGEMEKQKQEQKQIEDINPVYKNDRVIAIDFDDVCSENMATIIKQHNMKYGTDLTIDDLQTYVFWQNRGWGTPAEVARKVQTLNNLLSQTTPIPGFAEGLRALHTLGHPVHIITSRPAKDREGLTRWLNEQGVTIGPGERDVIAQAHFTGAYDDVNSPVAPRGEDDEFEKELNKRLKELWADGVGKGKGGLSKLKILREINASLFIDDHHGNLKPIIRAQAQAEAQAQAQVQAETATPPIQCLLFGEYGWNKSRSGLATPVEMMDYTERSEKGLSLPADPIEFGPGKNLDRVKDWKELVEWVKGWDRAVVDDLCLDT</sequence>
<evidence type="ECO:0000313" key="3">
    <source>
        <dbReference type="EMBL" id="WWC61833.1"/>
    </source>
</evidence>
<dbReference type="InterPro" id="IPR036412">
    <property type="entry name" value="HAD-like_sf"/>
</dbReference>
<dbReference type="InterPro" id="IPR052419">
    <property type="entry name" value="5_3-deoxyribonucleotidase-like"/>
</dbReference>
<dbReference type="AlphaFoldDB" id="A0A1A6A5E0"/>
<organism evidence="2">
    <name type="scientific">Kwoniella dejecticola CBS 10117</name>
    <dbReference type="NCBI Taxonomy" id="1296121"/>
    <lineage>
        <taxon>Eukaryota</taxon>
        <taxon>Fungi</taxon>
        <taxon>Dikarya</taxon>
        <taxon>Basidiomycota</taxon>
        <taxon>Agaricomycotina</taxon>
        <taxon>Tremellomycetes</taxon>
        <taxon>Tremellales</taxon>
        <taxon>Cryptococcaceae</taxon>
        <taxon>Kwoniella</taxon>
    </lineage>
</organism>
<dbReference type="Proteomes" id="UP000078595">
    <property type="component" value="Chromosome 5"/>
</dbReference>
<keyword evidence="4" id="KW-1185">Reference proteome</keyword>
<feature type="compositionally biased region" description="Polar residues" evidence="1">
    <location>
        <begin position="1"/>
        <end position="10"/>
    </location>
</feature>
<evidence type="ECO:0000313" key="4">
    <source>
        <dbReference type="Proteomes" id="UP000078595"/>
    </source>
</evidence>
<dbReference type="OrthoDB" id="10248475at2759"/>
<accession>A0A1A6A5E0</accession>
<protein>
    <submittedName>
        <fullName evidence="2">Uncharacterized protein</fullName>
    </submittedName>
</protein>